<dbReference type="OrthoDB" id="236568at2"/>
<dbReference type="PROSITE" id="PS50930">
    <property type="entry name" value="HTH_LYTTR"/>
    <property type="match status" value="1"/>
</dbReference>
<accession>C7R073</accession>
<sequence length="244" mass="27458">MNTPTVKAVTVGVVDDNPRDRQRIIDMLHHYQTEHPTQFTIREFEDGAALLDNYQPDYDVLFLDIQMDGIDGMRAAASIRKVDSSVILIFVTKTAQYATSGYAVQAQGYLLKPVSDFAFDTELTRSLKQLKRLERDSILVGSATAPRRVDVADILYIESRRHRLTVHTVDDAISFNGTLKDYEELLTDHSFYRSNSGYLVSLRHVIAVDKEDCIMSNGAPLKISRSRKKGLFEGLTHYLGGKVG</sequence>
<dbReference type="InterPro" id="IPR007492">
    <property type="entry name" value="LytTR_DNA-bd_dom"/>
</dbReference>
<dbReference type="STRING" id="471856.Jden_0468"/>
<protein>
    <submittedName>
        <fullName evidence="4">Two component transcriptional regulator, LytTR family</fullName>
    </submittedName>
</protein>
<name>C7R073_JONDD</name>
<evidence type="ECO:0000313" key="4">
    <source>
        <dbReference type="EMBL" id="ACV08132.1"/>
    </source>
</evidence>
<dbReference type="Pfam" id="PF04397">
    <property type="entry name" value="LytTR"/>
    <property type="match status" value="1"/>
</dbReference>
<dbReference type="AlphaFoldDB" id="C7R073"/>
<evidence type="ECO:0000259" key="3">
    <source>
        <dbReference type="PROSITE" id="PS50930"/>
    </source>
</evidence>
<dbReference type="Proteomes" id="UP000000628">
    <property type="component" value="Chromosome"/>
</dbReference>
<feature type="modified residue" description="4-aspartylphosphate" evidence="1">
    <location>
        <position position="64"/>
    </location>
</feature>
<feature type="domain" description="HTH LytTR-type" evidence="3">
    <location>
        <begin position="149"/>
        <end position="237"/>
    </location>
</feature>
<reference evidence="4 5" key="1">
    <citation type="journal article" date="2009" name="Stand. Genomic Sci.">
        <title>Complete genome sequence of Jonesia denitrificans type strain (Prevot 55134).</title>
        <authorList>
            <person name="Pukall R."/>
            <person name="Gehrich-Schroter G."/>
            <person name="Lapidus A."/>
            <person name="Nolan M."/>
            <person name="Glavina Del Rio T."/>
            <person name="Lucas S."/>
            <person name="Chen F."/>
            <person name="Tice H."/>
            <person name="Pitluck S."/>
            <person name="Cheng J.F."/>
            <person name="Copeland A."/>
            <person name="Saunders E."/>
            <person name="Brettin T."/>
            <person name="Detter J.C."/>
            <person name="Bruce D."/>
            <person name="Goodwin L."/>
            <person name="Pati A."/>
            <person name="Ivanova N."/>
            <person name="Mavromatis K."/>
            <person name="Ovchinnikova G."/>
            <person name="Chen A."/>
            <person name="Palaniappan K."/>
            <person name="Land M."/>
            <person name="Hauser L."/>
            <person name="Chang Y.J."/>
            <person name="Jeffries C.D."/>
            <person name="Chain P."/>
            <person name="Goker M."/>
            <person name="Bristow J."/>
            <person name="Eisen J.A."/>
            <person name="Markowitz V."/>
            <person name="Hugenholtz P."/>
            <person name="Kyrpides N.C."/>
            <person name="Klenk H.P."/>
            <person name="Han C."/>
        </authorList>
    </citation>
    <scope>NUCLEOTIDE SEQUENCE [LARGE SCALE GENOMIC DNA]</scope>
    <source>
        <strain evidence="5">ATCC 14870 / DSM 20603 / BCRC 15368 / CIP 55.134 / JCM 11481 / NBRC 15587 / NCTC 10816 / Prevot 55134</strain>
    </source>
</reference>
<keyword evidence="1" id="KW-0597">Phosphoprotein</keyword>
<feature type="domain" description="Response regulatory" evidence="2">
    <location>
        <begin position="10"/>
        <end position="127"/>
    </location>
</feature>
<dbReference type="EMBL" id="CP001706">
    <property type="protein sequence ID" value="ACV08132.1"/>
    <property type="molecule type" value="Genomic_DNA"/>
</dbReference>
<dbReference type="Gene3D" id="2.40.50.1020">
    <property type="entry name" value="LytTr DNA-binding domain"/>
    <property type="match status" value="1"/>
</dbReference>
<proteinExistence type="predicted"/>
<dbReference type="Gene3D" id="3.40.50.2300">
    <property type="match status" value="1"/>
</dbReference>
<dbReference type="PANTHER" id="PTHR37299">
    <property type="entry name" value="TRANSCRIPTIONAL REGULATOR-RELATED"/>
    <property type="match status" value="1"/>
</dbReference>
<dbReference type="KEGG" id="jde:Jden_0468"/>
<dbReference type="Pfam" id="PF00072">
    <property type="entry name" value="Response_reg"/>
    <property type="match status" value="1"/>
</dbReference>
<dbReference type="InterPro" id="IPR001789">
    <property type="entry name" value="Sig_transdc_resp-reg_receiver"/>
</dbReference>
<evidence type="ECO:0000313" key="5">
    <source>
        <dbReference type="Proteomes" id="UP000000628"/>
    </source>
</evidence>
<dbReference type="SMART" id="SM00448">
    <property type="entry name" value="REC"/>
    <property type="match status" value="1"/>
</dbReference>
<evidence type="ECO:0000256" key="1">
    <source>
        <dbReference type="PROSITE-ProRule" id="PRU00169"/>
    </source>
</evidence>
<keyword evidence="5" id="KW-1185">Reference proteome</keyword>
<gene>
    <name evidence="4" type="ordered locus">Jden_0468</name>
</gene>
<dbReference type="InterPro" id="IPR046947">
    <property type="entry name" value="LytR-like"/>
</dbReference>
<organism evidence="4 5">
    <name type="scientific">Jonesia denitrificans (strain ATCC 14870 / DSM 20603 / BCRC 15368 / CIP 55.134 / JCM 11481 / NBRC 15587 / NCTC 10816 / Prevot 55134)</name>
    <name type="common">Listeria denitrificans</name>
    <dbReference type="NCBI Taxonomy" id="471856"/>
    <lineage>
        <taxon>Bacteria</taxon>
        <taxon>Bacillati</taxon>
        <taxon>Actinomycetota</taxon>
        <taxon>Actinomycetes</taxon>
        <taxon>Micrococcales</taxon>
        <taxon>Jonesiaceae</taxon>
        <taxon>Jonesia</taxon>
    </lineage>
</organism>
<dbReference type="GO" id="GO:0003677">
    <property type="term" value="F:DNA binding"/>
    <property type="evidence" value="ECO:0007669"/>
    <property type="project" value="InterPro"/>
</dbReference>
<dbReference type="GO" id="GO:0000156">
    <property type="term" value="F:phosphorelay response regulator activity"/>
    <property type="evidence" value="ECO:0007669"/>
    <property type="project" value="InterPro"/>
</dbReference>
<evidence type="ECO:0000259" key="2">
    <source>
        <dbReference type="PROSITE" id="PS50110"/>
    </source>
</evidence>
<dbReference type="PANTHER" id="PTHR37299:SF1">
    <property type="entry name" value="STAGE 0 SPORULATION PROTEIN A HOMOLOG"/>
    <property type="match status" value="1"/>
</dbReference>
<dbReference type="SMART" id="SM00850">
    <property type="entry name" value="LytTR"/>
    <property type="match status" value="1"/>
</dbReference>
<dbReference type="InterPro" id="IPR011006">
    <property type="entry name" value="CheY-like_superfamily"/>
</dbReference>
<dbReference type="SUPFAM" id="SSF52172">
    <property type="entry name" value="CheY-like"/>
    <property type="match status" value="1"/>
</dbReference>
<dbReference type="PROSITE" id="PS50110">
    <property type="entry name" value="RESPONSE_REGULATORY"/>
    <property type="match status" value="1"/>
</dbReference>
<dbReference type="HOGENOM" id="CLU_000445_14_2_11"/>
<dbReference type="RefSeq" id="WP_015770761.1">
    <property type="nucleotide sequence ID" value="NC_013174.1"/>
</dbReference>
<dbReference type="eggNOG" id="COG3279">
    <property type="taxonomic scope" value="Bacteria"/>
</dbReference>